<dbReference type="GO" id="GO:0016020">
    <property type="term" value="C:membrane"/>
    <property type="evidence" value="ECO:0007669"/>
    <property type="project" value="UniProtKB-SubCell"/>
</dbReference>
<dbReference type="SUPFAM" id="SSF48726">
    <property type="entry name" value="Immunoglobulin"/>
    <property type="match status" value="3"/>
</dbReference>
<dbReference type="PANTHER" id="PTHR46841">
    <property type="entry name" value="OX-2 MEMBRANE GLYCOPROTEIN"/>
    <property type="match status" value="1"/>
</dbReference>
<protein>
    <submittedName>
        <fullName evidence="11">OX-2 membrane glycoprotein-like</fullName>
    </submittedName>
</protein>
<evidence type="ECO:0000256" key="8">
    <source>
        <dbReference type="ARBA" id="ARBA00023319"/>
    </source>
</evidence>
<keyword evidence="3" id="KW-0732">Signal</keyword>
<keyword evidence="6" id="KW-1015">Disulfide bond</keyword>
<evidence type="ECO:0000256" key="6">
    <source>
        <dbReference type="ARBA" id="ARBA00023157"/>
    </source>
</evidence>
<dbReference type="Ensembl" id="ENSXETT00000120854">
    <property type="protein sequence ID" value="ENSXETP00000112405"/>
    <property type="gene ID" value="ENSXETG00000048807"/>
</dbReference>
<keyword evidence="5 9" id="KW-0472">Membrane</keyword>
<dbReference type="InterPro" id="IPR013162">
    <property type="entry name" value="CD80_C2-set"/>
</dbReference>
<dbReference type="InterPro" id="IPR036179">
    <property type="entry name" value="Ig-like_dom_sf"/>
</dbReference>
<dbReference type="InParanoid" id="A0A803JWN5"/>
<evidence type="ECO:0000256" key="4">
    <source>
        <dbReference type="ARBA" id="ARBA00022989"/>
    </source>
</evidence>
<dbReference type="PANTHER" id="PTHR46841:SF4">
    <property type="entry name" value="SC:D189"/>
    <property type="match status" value="1"/>
</dbReference>
<proteinExistence type="predicted"/>
<evidence type="ECO:0000256" key="1">
    <source>
        <dbReference type="ARBA" id="ARBA00004167"/>
    </source>
</evidence>
<dbReference type="GO" id="GO:0098632">
    <property type="term" value="F:cell-cell adhesion mediator activity"/>
    <property type="evidence" value="ECO:0007669"/>
    <property type="project" value="InterPro"/>
</dbReference>
<name>A0A803JWN5_XENTR</name>
<dbReference type="AlphaFoldDB" id="A0A803JWN5"/>
<comment type="subcellular location">
    <subcellularLocation>
        <location evidence="1">Membrane</location>
        <topology evidence="1">Single-pass membrane protein</topology>
    </subcellularLocation>
</comment>
<dbReference type="InterPro" id="IPR003599">
    <property type="entry name" value="Ig_sub"/>
</dbReference>
<organism evidence="11">
    <name type="scientific">Xenopus tropicalis</name>
    <name type="common">Western clawed frog</name>
    <name type="synonym">Silurana tropicalis</name>
    <dbReference type="NCBI Taxonomy" id="8364"/>
    <lineage>
        <taxon>Eukaryota</taxon>
        <taxon>Metazoa</taxon>
        <taxon>Chordata</taxon>
        <taxon>Craniata</taxon>
        <taxon>Vertebrata</taxon>
        <taxon>Euteleostomi</taxon>
        <taxon>Amphibia</taxon>
        <taxon>Batrachia</taxon>
        <taxon>Anura</taxon>
        <taxon>Pipoidea</taxon>
        <taxon>Pipidae</taxon>
        <taxon>Xenopodinae</taxon>
        <taxon>Xenopus</taxon>
        <taxon>Silurana</taxon>
    </lineage>
</organism>
<evidence type="ECO:0000256" key="5">
    <source>
        <dbReference type="ARBA" id="ARBA00023136"/>
    </source>
</evidence>
<dbReference type="GeneTree" id="ENSGT00530000063970"/>
<evidence type="ECO:0000256" key="9">
    <source>
        <dbReference type="SAM" id="Phobius"/>
    </source>
</evidence>
<evidence type="ECO:0000313" key="11">
    <source>
        <dbReference type="Ensembl" id="ENSXETP00000112405"/>
    </source>
</evidence>
<dbReference type="Pfam" id="PF07686">
    <property type="entry name" value="V-set"/>
    <property type="match status" value="2"/>
</dbReference>
<evidence type="ECO:0000256" key="7">
    <source>
        <dbReference type="ARBA" id="ARBA00023180"/>
    </source>
</evidence>
<gene>
    <name evidence="11" type="primary">LOC116408739</name>
</gene>
<dbReference type="InterPro" id="IPR047164">
    <property type="entry name" value="OX2G-like"/>
</dbReference>
<evidence type="ECO:0000256" key="3">
    <source>
        <dbReference type="ARBA" id="ARBA00022729"/>
    </source>
</evidence>
<sequence>MKISHYTFNLTCYYISQAESIEESMFLLCLLCAVCMVSSVRGNILTENVTLARLGESVTLRCKLQMPGEPIQVTWQKIVRNKEDQVATYTAEGGQKVLAPYQNRVNITVLGLKETAITVWNTQADDEGMYPCIFNIFAVGSVKGITYISFGDVLTEKSKAVRLGESLSLKCVLRKPVEVTQVTWQRTVKDKQDNVAIFRKEGVEVMDTYRNRLRFSSLDLNVTEIIVWKVQAGDEGAYRCLFNTSMSGTLSGETSIYVYEPLNANMEVKSLNGRTNVTCLATGYPQPNTTWNGVGEGNLNGSKLETHGGIVTVKSWIVVNATESEVREKLECRVQNGEKPRIFKIPVKSYPQTTIVVLIVVLLVLVLALVLVICRAKKRRK</sequence>
<accession>A0A803JWN5</accession>
<feature type="domain" description="Ig-like" evidence="10">
    <location>
        <begin position="131"/>
        <end position="251"/>
    </location>
</feature>
<keyword evidence="4 9" id="KW-1133">Transmembrane helix</keyword>
<evidence type="ECO:0000256" key="2">
    <source>
        <dbReference type="ARBA" id="ARBA00022692"/>
    </source>
</evidence>
<dbReference type="InterPro" id="IPR013106">
    <property type="entry name" value="Ig_V-set"/>
</dbReference>
<dbReference type="SMART" id="SM00406">
    <property type="entry name" value="IGv"/>
    <property type="match status" value="2"/>
</dbReference>
<dbReference type="InterPro" id="IPR013783">
    <property type="entry name" value="Ig-like_fold"/>
</dbReference>
<reference evidence="11" key="2">
    <citation type="submission" date="2021-03" db="UniProtKB">
        <authorList>
            <consortium name="Ensembl"/>
        </authorList>
    </citation>
    <scope>IDENTIFICATION</scope>
</reference>
<reference evidence="11" key="1">
    <citation type="journal article" date="2010" name="Science">
        <title>The genome of the Western clawed frog Xenopus tropicalis.</title>
        <authorList>
            <person name="Hellsten U."/>
            <person name="Harland R.M."/>
            <person name="Gilchrist M.J."/>
            <person name="Hendrix D."/>
            <person name="Jurka J."/>
            <person name="Kapitonov V."/>
            <person name="Ovcharenko I."/>
            <person name="Putnam N.H."/>
            <person name="Shu S."/>
            <person name="Taher L."/>
            <person name="Blitz I.L."/>
            <person name="Blumberg B."/>
            <person name="Dichmann D.S."/>
            <person name="Dubchak I."/>
            <person name="Amaya E."/>
            <person name="Detter J.C."/>
            <person name="Fletcher R."/>
            <person name="Gerhard D.S."/>
            <person name="Goodstein D."/>
            <person name="Graves T."/>
            <person name="Grigoriev I.V."/>
            <person name="Grimwood J."/>
            <person name="Kawashima T."/>
            <person name="Lindquist E."/>
            <person name="Lucas S.M."/>
            <person name="Mead P.E."/>
            <person name="Mitros T."/>
            <person name="Ogino H."/>
            <person name="Ohta Y."/>
            <person name="Poliakov A.V."/>
            <person name="Pollet N."/>
            <person name="Robert J."/>
            <person name="Salamov A."/>
            <person name="Sater A.K."/>
            <person name="Schmutz J."/>
            <person name="Terry A."/>
            <person name="Vize P.D."/>
            <person name="Warren W.C."/>
            <person name="Wells D."/>
            <person name="Wills A."/>
            <person name="Wilson R.K."/>
            <person name="Zimmerman L.B."/>
            <person name="Zorn A.M."/>
            <person name="Grainger R."/>
            <person name="Grammer T."/>
            <person name="Khokha M.K."/>
            <person name="Richardson P.M."/>
            <person name="Rokhsar D.S."/>
        </authorList>
    </citation>
    <scope>NUCLEOTIDE SEQUENCE [LARGE SCALE GENOMIC DNA]</scope>
    <source>
        <strain evidence="11">Nigerian</strain>
    </source>
</reference>
<keyword evidence="8" id="KW-0393">Immunoglobulin domain</keyword>
<dbReference type="Gene3D" id="2.60.40.10">
    <property type="entry name" value="Immunoglobulins"/>
    <property type="match status" value="3"/>
</dbReference>
<keyword evidence="7" id="KW-0325">Glycoprotein</keyword>
<dbReference type="InterPro" id="IPR007110">
    <property type="entry name" value="Ig-like_dom"/>
</dbReference>
<dbReference type="SMART" id="SM00409">
    <property type="entry name" value="IG"/>
    <property type="match status" value="2"/>
</dbReference>
<keyword evidence="2 9" id="KW-0812">Transmembrane</keyword>
<feature type="transmembrane region" description="Helical" evidence="9">
    <location>
        <begin position="355"/>
        <end position="374"/>
    </location>
</feature>
<dbReference type="PROSITE" id="PS50835">
    <property type="entry name" value="IG_LIKE"/>
    <property type="match status" value="1"/>
</dbReference>
<dbReference type="Pfam" id="PF08205">
    <property type="entry name" value="C2-set_2"/>
    <property type="match status" value="1"/>
</dbReference>
<evidence type="ECO:0000259" key="10">
    <source>
        <dbReference type="PROSITE" id="PS50835"/>
    </source>
</evidence>